<evidence type="ECO:0000259" key="8">
    <source>
        <dbReference type="SMART" id="SM00934"/>
    </source>
</evidence>
<evidence type="ECO:0000256" key="7">
    <source>
        <dbReference type="HAMAP-Rule" id="MF_01215"/>
    </source>
</evidence>
<feature type="active site" description="Proton donor" evidence="7">
    <location>
        <position position="96"/>
    </location>
</feature>
<keyword evidence="4 7" id="KW-0665">Pyrimidine biosynthesis</keyword>
<dbReference type="UniPathway" id="UPA00070">
    <property type="reaction ID" value="UER00120"/>
</dbReference>
<dbReference type="GO" id="GO:0004590">
    <property type="term" value="F:orotidine-5'-phosphate decarboxylase activity"/>
    <property type="evidence" value="ECO:0007669"/>
    <property type="project" value="UniProtKB-UniRule"/>
</dbReference>
<dbReference type="Proteomes" id="UP000245368">
    <property type="component" value="Chromosome"/>
</dbReference>
<keyword evidence="10" id="KW-1185">Reference proteome</keyword>
<dbReference type="Gene3D" id="3.20.20.70">
    <property type="entry name" value="Aldolase class I"/>
    <property type="match status" value="1"/>
</dbReference>
<feature type="domain" description="Orotidine 5'-phosphate decarboxylase" evidence="8">
    <location>
        <begin position="22"/>
        <end position="259"/>
    </location>
</feature>
<dbReference type="PROSITE" id="PS00156">
    <property type="entry name" value="OMPDECASE"/>
    <property type="match status" value="1"/>
</dbReference>
<evidence type="ECO:0000256" key="5">
    <source>
        <dbReference type="ARBA" id="ARBA00023239"/>
    </source>
</evidence>
<dbReference type="RefSeq" id="WP_109827224.1">
    <property type="nucleotide sequence ID" value="NZ_CP029494.1"/>
</dbReference>
<organism evidence="9 10">
    <name type="scientific">Deinococcus irradiatisoli</name>
    <dbReference type="NCBI Taxonomy" id="2202254"/>
    <lineage>
        <taxon>Bacteria</taxon>
        <taxon>Thermotogati</taxon>
        <taxon>Deinococcota</taxon>
        <taxon>Deinococci</taxon>
        <taxon>Deinococcales</taxon>
        <taxon>Deinococcaceae</taxon>
        <taxon>Deinococcus</taxon>
    </lineage>
</organism>
<dbReference type="InterPro" id="IPR001754">
    <property type="entry name" value="OMPdeCOase_dom"/>
</dbReference>
<evidence type="ECO:0000256" key="6">
    <source>
        <dbReference type="ARBA" id="ARBA00049157"/>
    </source>
</evidence>
<dbReference type="AlphaFoldDB" id="A0A2Z3JHG9"/>
<dbReference type="PANTHER" id="PTHR43375:SF1">
    <property type="entry name" value="OROTIDINE 5'-PHOSPHATE DECARBOXYLASE"/>
    <property type="match status" value="1"/>
</dbReference>
<dbReference type="SMART" id="SM00934">
    <property type="entry name" value="OMPdecase"/>
    <property type="match status" value="1"/>
</dbReference>
<dbReference type="Pfam" id="PF00215">
    <property type="entry name" value="OMPdecase"/>
    <property type="match status" value="1"/>
</dbReference>
<dbReference type="GO" id="GO:0044205">
    <property type="term" value="P:'de novo' UMP biosynthetic process"/>
    <property type="evidence" value="ECO:0007669"/>
    <property type="project" value="UniProtKB-UniRule"/>
</dbReference>
<sequence length="272" mass="28118">MTPDPTPFAQRLTERSLSLATRLCLGLDPRPDPYSGGRQELRRHTLEVLDACAPYVVCVKPQVAFYEALGVWGMQVLEEVCAAARSLNLPIIVDAKRGDIGSTAAAYAQAWLGGNHAGDALTVNPFLGFETLTPFVDTARANGGAVFVLVKTSNPGQADLQSGGVSEQVAAEVARLGAEEGEGLGRVGAVIGATHPQELAHWRAAMPQAPLLLPGLGAQGARAADLVAAFLPGGTGAVVSASRGIQYAAGLDVSAAREAARGFRDELNAALA</sequence>
<dbReference type="InterPro" id="IPR011995">
    <property type="entry name" value="OMPdecase_type-2"/>
</dbReference>
<dbReference type="EC" id="4.1.1.23" evidence="7"/>
<dbReference type="GO" id="GO:0006207">
    <property type="term" value="P:'de novo' pyrimidine nucleobase biosynthetic process"/>
    <property type="evidence" value="ECO:0007669"/>
    <property type="project" value="InterPro"/>
</dbReference>
<dbReference type="SUPFAM" id="SSF51366">
    <property type="entry name" value="Ribulose-phoshate binding barrel"/>
    <property type="match status" value="1"/>
</dbReference>
<dbReference type="KEGG" id="dez:DKM44_09885"/>
<evidence type="ECO:0000313" key="10">
    <source>
        <dbReference type="Proteomes" id="UP000245368"/>
    </source>
</evidence>
<reference evidence="9 10" key="1">
    <citation type="submission" date="2018-05" db="EMBL/GenBank/DDBJ databases">
        <title>Complete Genome Sequence of Deinococcus sp. strain 17bor-2.</title>
        <authorList>
            <person name="Srinivasan S."/>
        </authorList>
    </citation>
    <scope>NUCLEOTIDE SEQUENCE [LARGE SCALE GENOMIC DNA]</scope>
    <source>
        <strain evidence="9 10">17bor-2</strain>
    </source>
</reference>
<dbReference type="InterPro" id="IPR013785">
    <property type="entry name" value="Aldolase_TIM"/>
</dbReference>
<dbReference type="CDD" id="cd04725">
    <property type="entry name" value="OMP_decarboxylase_like"/>
    <property type="match status" value="1"/>
</dbReference>
<proteinExistence type="inferred from homology"/>
<dbReference type="InterPro" id="IPR011060">
    <property type="entry name" value="RibuloseP-bd_barrel"/>
</dbReference>
<gene>
    <name evidence="7 9" type="primary">pyrF</name>
    <name evidence="9" type="ORF">DKM44_09885</name>
</gene>
<evidence type="ECO:0000256" key="3">
    <source>
        <dbReference type="ARBA" id="ARBA00022793"/>
    </source>
</evidence>
<comment type="catalytic activity">
    <reaction evidence="6 7">
        <text>orotidine 5'-phosphate + H(+) = UMP + CO2</text>
        <dbReference type="Rhea" id="RHEA:11596"/>
        <dbReference type="ChEBI" id="CHEBI:15378"/>
        <dbReference type="ChEBI" id="CHEBI:16526"/>
        <dbReference type="ChEBI" id="CHEBI:57538"/>
        <dbReference type="ChEBI" id="CHEBI:57865"/>
        <dbReference type="EC" id="4.1.1.23"/>
    </reaction>
</comment>
<name>A0A2Z3JHG9_9DEIO</name>
<comment type="similarity">
    <text evidence="2 7">Belongs to the OMP decarboxylase family. Type 2 subfamily.</text>
</comment>
<dbReference type="OrthoDB" id="9808470at2"/>
<evidence type="ECO:0000256" key="4">
    <source>
        <dbReference type="ARBA" id="ARBA00022975"/>
    </source>
</evidence>
<keyword evidence="5 7" id="KW-0456">Lyase</keyword>
<dbReference type="PANTHER" id="PTHR43375">
    <property type="entry name" value="OROTIDINE 5'-PHOSPHATE DECARBOXYLASE"/>
    <property type="match status" value="1"/>
</dbReference>
<dbReference type="EMBL" id="CP029494">
    <property type="protein sequence ID" value="AWN23496.1"/>
    <property type="molecule type" value="Genomic_DNA"/>
</dbReference>
<dbReference type="InterPro" id="IPR018089">
    <property type="entry name" value="OMPdecase_AS"/>
</dbReference>
<comment type="pathway">
    <text evidence="1 7">Pyrimidine metabolism; UMP biosynthesis via de novo pathway; UMP from orotate: step 2/2.</text>
</comment>
<dbReference type="NCBIfam" id="TIGR02127">
    <property type="entry name" value="pyrF_sub2"/>
    <property type="match status" value="1"/>
</dbReference>
<dbReference type="HAMAP" id="MF_01215">
    <property type="entry name" value="OMPdecase_type2"/>
    <property type="match status" value="1"/>
</dbReference>
<protein>
    <recommendedName>
        <fullName evidence="7">Orotidine 5'-phosphate decarboxylase</fullName>
        <ecNumber evidence="7">4.1.1.23</ecNumber>
    </recommendedName>
    <alternativeName>
        <fullName evidence="7">OMP decarboxylase</fullName>
        <shortName evidence="7">OMPDCase</shortName>
        <shortName evidence="7">OMPdecase</shortName>
    </alternativeName>
</protein>
<keyword evidence="3 7" id="KW-0210">Decarboxylase</keyword>
<evidence type="ECO:0000256" key="2">
    <source>
        <dbReference type="ARBA" id="ARBA00008847"/>
    </source>
</evidence>
<accession>A0A2Z3JHG9</accession>
<evidence type="ECO:0000256" key="1">
    <source>
        <dbReference type="ARBA" id="ARBA00004861"/>
    </source>
</evidence>
<evidence type="ECO:0000313" key="9">
    <source>
        <dbReference type="EMBL" id="AWN23496.1"/>
    </source>
</evidence>